<evidence type="ECO:0000256" key="1">
    <source>
        <dbReference type="ARBA" id="ARBA00005187"/>
    </source>
</evidence>
<feature type="binding site" evidence="9">
    <location>
        <begin position="352"/>
        <end position="353"/>
    </location>
    <ligand>
        <name>ATP</name>
        <dbReference type="ChEBI" id="CHEBI:30616"/>
    </ligand>
</feature>
<dbReference type="KEGG" id="smax:FJR03_00580"/>
<evidence type="ECO:0000256" key="2">
    <source>
        <dbReference type="ARBA" id="ARBA00005752"/>
    </source>
</evidence>
<evidence type="ECO:0000313" key="12">
    <source>
        <dbReference type="EMBL" id="QOP40315.1"/>
    </source>
</evidence>
<dbReference type="Gene3D" id="3.40.50.620">
    <property type="entry name" value="HUPs"/>
    <property type="match status" value="1"/>
</dbReference>
<dbReference type="GO" id="GO:0005524">
    <property type="term" value="F:ATP binding"/>
    <property type="evidence" value="ECO:0007669"/>
    <property type="project" value="UniProtKB-KW"/>
</dbReference>
<evidence type="ECO:0000259" key="11">
    <source>
        <dbReference type="PROSITE" id="PS51278"/>
    </source>
</evidence>
<dbReference type="PIRSF" id="PIRSF001589">
    <property type="entry name" value="Asn_synthetase_glu-h"/>
    <property type="match status" value="1"/>
</dbReference>
<dbReference type="CDD" id="cd01991">
    <property type="entry name" value="Asn_synthase_B_C"/>
    <property type="match status" value="1"/>
</dbReference>
<feature type="domain" description="Glutamine amidotransferase type-2" evidence="11">
    <location>
        <begin position="2"/>
        <end position="201"/>
    </location>
</feature>
<dbReference type="GO" id="GO:0006529">
    <property type="term" value="P:asparagine biosynthetic process"/>
    <property type="evidence" value="ECO:0007669"/>
    <property type="project" value="UniProtKB-KW"/>
</dbReference>
<dbReference type="PANTHER" id="PTHR43284:SF1">
    <property type="entry name" value="ASPARAGINE SYNTHETASE"/>
    <property type="match status" value="1"/>
</dbReference>
<dbReference type="GO" id="GO:0004066">
    <property type="term" value="F:asparagine synthase (glutamine-hydrolyzing) activity"/>
    <property type="evidence" value="ECO:0007669"/>
    <property type="project" value="UniProtKB-EC"/>
</dbReference>
<reference evidence="12 13" key="1">
    <citation type="submission" date="2019-06" db="EMBL/GenBank/DDBJ databases">
        <title>Sulfurimonas gotlandica sp. nov., a chemoautotrophic and psychrotolerant epsilonproteobacterium isolated from a pelagic redoxcline, and an emended description of the genus Sulfurimonas.</title>
        <authorList>
            <person name="Wang S."/>
            <person name="Jiang L."/>
            <person name="Shao Z."/>
        </authorList>
    </citation>
    <scope>NUCLEOTIDE SEQUENCE [LARGE SCALE GENOMIC DNA]</scope>
    <source>
        <strain evidence="12 13">B2</strain>
    </source>
</reference>
<name>A0A7M3V982_9BACT</name>
<evidence type="ECO:0000313" key="13">
    <source>
        <dbReference type="Proteomes" id="UP000593910"/>
    </source>
</evidence>
<evidence type="ECO:0000256" key="4">
    <source>
        <dbReference type="ARBA" id="ARBA00022741"/>
    </source>
</evidence>
<dbReference type="PANTHER" id="PTHR43284">
    <property type="entry name" value="ASPARAGINE SYNTHETASE (GLUTAMINE-HYDROLYZING)"/>
    <property type="match status" value="1"/>
</dbReference>
<dbReference type="Pfam" id="PF13537">
    <property type="entry name" value="GATase_7"/>
    <property type="match status" value="1"/>
</dbReference>
<keyword evidence="12" id="KW-0436">Ligase</keyword>
<comment type="similarity">
    <text evidence="2">Belongs to the asparagine synthetase family.</text>
</comment>
<feature type="binding site" evidence="9">
    <location>
        <position position="251"/>
    </location>
    <ligand>
        <name>ATP</name>
        <dbReference type="ChEBI" id="CHEBI:30616"/>
    </ligand>
</feature>
<evidence type="ECO:0000256" key="7">
    <source>
        <dbReference type="ARBA" id="ARBA00048741"/>
    </source>
</evidence>
<accession>A0A7M3V982</accession>
<keyword evidence="8" id="KW-0028">Amino-acid biosynthesis</keyword>
<dbReference type="Pfam" id="PF00733">
    <property type="entry name" value="Asn_synthase"/>
    <property type="match status" value="1"/>
</dbReference>
<feature type="site" description="Important for beta-aspartyl-AMP intermediate formation" evidence="10">
    <location>
        <position position="354"/>
    </location>
</feature>
<dbReference type="InterPro" id="IPR006426">
    <property type="entry name" value="Asn_synth_AEB"/>
</dbReference>
<dbReference type="SUPFAM" id="SSF52402">
    <property type="entry name" value="Adenine nucleotide alpha hydrolases-like"/>
    <property type="match status" value="1"/>
</dbReference>
<comment type="catalytic activity">
    <reaction evidence="7">
        <text>L-aspartate + L-glutamine + ATP + H2O = L-asparagine + L-glutamate + AMP + diphosphate + H(+)</text>
        <dbReference type="Rhea" id="RHEA:12228"/>
        <dbReference type="ChEBI" id="CHEBI:15377"/>
        <dbReference type="ChEBI" id="CHEBI:15378"/>
        <dbReference type="ChEBI" id="CHEBI:29985"/>
        <dbReference type="ChEBI" id="CHEBI:29991"/>
        <dbReference type="ChEBI" id="CHEBI:30616"/>
        <dbReference type="ChEBI" id="CHEBI:33019"/>
        <dbReference type="ChEBI" id="CHEBI:58048"/>
        <dbReference type="ChEBI" id="CHEBI:58359"/>
        <dbReference type="ChEBI" id="CHEBI:456215"/>
        <dbReference type="EC" id="6.3.5.4"/>
    </reaction>
</comment>
<dbReference type="InterPro" id="IPR001962">
    <property type="entry name" value="Asn_synthase"/>
</dbReference>
<proteinExistence type="inferred from homology"/>
<dbReference type="InterPro" id="IPR017932">
    <property type="entry name" value="GATase_2_dom"/>
</dbReference>
<evidence type="ECO:0000256" key="3">
    <source>
        <dbReference type="ARBA" id="ARBA00012737"/>
    </source>
</evidence>
<dbReference type="InterPro" id="IPR051786">
    <property type="entry name" value="ASN_synthetase/amidase"/>
</dbReference>
<keyword evidence="8" id="KW-0061">Asparagine biosynthesis</keyword>
<keyword evidence="5 9" id="KW-0067">ATP-binding</keyword>
<keyword evidence="4 9" id="KW-0547">Nucleotide-binding</keyword>
<keyword evidence="13" id="KW-1185">Reference proteome</keyword>
<dbReference type="EC" id="6.3.5.4" evidence="3"/>
<evidence type="ECO:0000256" key="8">
    <source>
        <dbReference type="PIRSR" id="PIRSR001589-1"/>
    </source>
</evidence>
<dbReference type="EMBL" id="CP041165">
    <property type="protein sequence ID" value="QOP40315.1"/>
    <property type="molecule type" value="Genomic_DNA"/>
</dbReference>
<dbReference type="RefSeq" id="WP_193113746.1">
    <property type="nucleotide sequence ID" value="NZ_CP041165.1"/>
</dbReference>
<keyword evidence="6 8" id="KW-0315">Glutamine amidotransferase</keyword>
<evidence type="ECO:0000256" key="10">
    <source>
        <dbReference type="PIRSR" id="PIRSR001589-3"/>
    </source>
</evidence>
<protein>
    <recommendedName>
        <fullName evidence="3">asparagine synthase (glutamine-hydrolyzing)</fullName>
        <ecNumber evidence="3">6.3.5.4</ecNumber>
    </recommendedName>
</protein>
<dbReference type="PROSITE" id="PS51278">
    <property type="entry name" value="GATASE_TYPE_2"/>
    <property type="match status" value="1"/>
</dbReference>
<comment type="pathway">
    <text evidence="1">Amino-acid biosynthesis; L-asparagine biosynthesis; L-asparagine from L-aspartate (L-Gln route): step 1/1.</text>
</comment>
<dbReference type="NCBIfam" id="TIGR01536">
    <property type="entry name" value="asn_synth_AEB"/>
    <property type="match status" value="1"/>
</dbReference>
<dbReference type="InterPro" id="IPR033738">
    <property type="entry name" value="AsnB_N"/>
</dbReference>
<feature type="binding site" evidence="9">
    <location>
        <position position="91"/>
    </location>
    <ligand>
        <name>L-glutamine</name>
        <dbReference type="ChEBI" id="CHEBI:58359"/>
    </ligand>
</feature>
<dbReference type="Gene3D" id="3.60.20.10">
    <property type="entry name" value="Glutamine Phosphoribosylpyrophosphate, subunit 1, domain 1"/>
    <property type="match status" value="1"/>
</dbReference>
<organism evidence="12 13">
    <name type="scientific">Sulfurimonas marina</name>
    <dbReference type="NCBI Taxonomy" id="2590551"/>
    <lineage>
        <taxon>Bacteria</taxon>
        <taxon>Pseudomonadati</taxon>
        <taxon>Campylobacterota</taxon>
        <taxon>Epsilonproteobacteria</taxon>
        <taxon>Campylobacterales</taxon>
        <taxon>Sulfurimonadaceae</taxon>
        <taxon>Sulfurimonas</taxon>
    </lineage>
</organism>
<evidence type="ECO:0000256" key="6">
    <source>
        <dbReference type="ARBA" id="ARBA00022962"/>
    </source>
</evidence>
<feature type="active site" description="For GATase activity" evidence="8">
    <location>
        <position position="2"/>
    </location>
</feature>
<dbReference type="SUPFAM" id="SSF56235">
    <property type="entry name" value="N-terminal nucleophile aminohydrolases (Ntn hydrolases)"/>
    <property type="match status" value="1"/>
</dbReference>
<dbReference type="AlphaFoldDB" id="A0A7M3V982"/>
<gene>
    <name evidence="12" type="primary">asnB</name>
    <name evidence="12" type="ORF">FJR03_00580</name>
</gene>
<evidence type="ECO:0000256" key="5">
    <source>
        <dbReference type="ARBA" id="ARBA00022840"/>
    </source>
</evidence>
<sequence>MCAIFGILGQYNQKQARSALALLAHRGPDFCGITEEKNLFFAHQRLSINDTHHRSNQPLQYKNILLSFNGEIYNFQELKKELDFKFQTEGDTEVILAAYLKWGVNFVQHLRGMFAIALKDGDNLYLFRDRLGKKPVFYLHNKEAFYFSSELKALKPFLKNKELNQDAMLSYLTYLAPTSPHTFFQGIKKLAPSEYLVFKNDTVEVKRYFDLLDTTPNIITSETEAIAKIEELLQESIELRLSGSEVPMATLLSGGIDSATINYYAKNSGKDLLSYSLGFEEYRKYDELDEAKESARLLGVRNKAVIATKEKFIESFDPVLYALDEPLNDPAAIPLYILLEEVKKDGYKVVLSGEGSDELFLGYRQYFEYIELEKAKGLYHANWLKKYFRSNFSMNREWEWYKRAFENEVVFRCSSEKFTDMQKNQLLRRNIRDGESMGYIQAYRNRYEASAHKDESIWFSYIDLNHFQSEHFLTKLDRISMAHSIESRTPFLDHKFTELIFSIDPIIRYRDAVTKSLLKKTMANKLPETIINRKKKGFSNPYMEYLISSGKISLIEEVNEQTGMFKKDVLERYIATAKRGTFKQHIWGLYVLSHFMKREFL</sequence>
<dbReference type="Proteomes" id="UP000593910">
    <property type="component" value="Chromosome"/>
</dbReference>
<dbReference type="InterPro" id="IPR029055">
    <property type="entry name" value="Ntn_hydrolases_N"/>
</dbReference>
<evidence type="ECO:0000256" key="9">
    <source>
        <dbReference type="PIRSR" id="PIRSR001589-2"/>
    </source>
</evidence>
<dbReference type="InterPro" id="IPR014729">
    <property type="entry name" value="Rossmann-like_a/b/a_fold"/>
</dbReference>
<dbReference type="CDD" id="cd00712">
    <property type="entry name" value="AsnB"/>
    <property type="match status" value="1"/>
</dbReference>